<feature type="region of interest" description="Disordered" evidence="1">
    <location>
        <begin position="348"/>
        <end position="423"/>
    </location>
</feature>
<evidence type="ECO:0000313" key="2">
    <source>
        <dbReference type="EMBL" id="CAF1179067.1"/>
    </source>
</evidence>
<feature type="compositionally biased region" description="Basic residues" evidence="1">
    <location>
        <begin position="271"/>
        <end position="281"/>
    </location>
</feature>
<evidence type="ECO:0000313" key="3">
    <source>
        <dbReference type="EMBL" id="CAF3943288.1"/>
    </source>
</evidence>
<feature type="region of interest" description="Disordered" evidence="1">
    <location>
        <begin position="164"/>
        <end position="183"/>
    </location>
</feature>
<dbReference type="Proteomes" id="UP000681722">
    <property type="component" value="Unassembled WGS sequence"/>
</dbReference>
<feature type="region of interest" description="Disordered" evidence="1">
    <location>
        <begin position="269"/>
        <end position="318"/>
    </location>
</feature>
<keyword evidence="4" id="KW-1185">Reference proteome</keyword>
<organism evidence="2 4">
    <name type="scientific">Didymodactylos carnosus</name>
    <dbReference type="NCBI Taxonomy" id="1234261"/>
    <lineage>
        <taxon>Eukaryota</taxon>
        <taxon>Metazoa</taxon>
        <taxon>Spiralia</taxon>
        <taxon>Gnathifera</taxon>
        <taxon>Rotifera</taxon>
        <taxon>Eurotatoria</taxon>
        <taxon>Bdelloidea</taxon>
        <taxon>Philodinida</taxon>
        <taxon>Philodinidae</taxon>
        <taxon>Didymodactylos</taxon>
    </lineage>
</organism>
<evidence type="ECO:0000256" key="1">
    <source>
        <dbReference type="SAM" id="MobiDB-lite"/>
    </source>
</evidence>
<feature type="region of interest" description="Disordered" evidence="1">
    <location>
        <begin position="190"/>
        <end position="217"/>
    </location>
</feature>
<protein>
    <submittedName>
        <fullName evidence="2">Uncharacterized protein</fullName>
    </submittedName>
</protein>
<name>A0A814USR1_9BILA</name>
<dbReference type="AlphaFoldDB" id="A0A814USR1"/>
<feature type="compositionally biased region" description="Low complexity" evidence="1">
    <location>
        <begin position="385"/>
        <end position="399"/>
    </location>
</feature>
<dbReference type="Proteomes" id="UP000663829">
    <property type="component" value="Unassembled WGS sequence"/>
</dbReference>
<feature type="region of interest" description="Disordered" evidence="1">
    <location>
        <begin position="1"/>
        <end position="78"/>
    </location>
</feature>
<evidence type="ECO:0000313" key="4">
    <source>
        <dbReference type="Proteomes" id="UP000663829"/>
    </source>
</evidence>
<dbReference type="EMBL" id="CAJOBC010007797">
    <property type="protein sequence ID" value="CAF3943288.1"/>
    <property type="molecule type" value="Genomic_DNA"/>
</dbReference>
<accession>A0A814USR1</accession>
<feature type="compositionally biased region" description="Pro residues" evidence="1">
    <location>
        <begin position="63"/>
        <end position="73"/>
    </location>
</feature>
<feature type="compositionally biased region" description="Polar residues" evidence="1">
    <location>
        <begin position="109"/>
        <end position="118"/>
    </location>
</feature>
<feature type="region of interest" description="Disordered" evidence="1">
    <location>
        <begin position="99"/>
        <end position="132"/>
    </location>
</feature>
<comment type="caution">
    <text evidence="2">The sequence shown here is derived from an EMBL/GenBank/DDBJ whole genome shotgun (WGS) entry which is preliminary data.</text>
</comment>
<reference evidence="2" key="1">
    <citation type="submission" date="2021-02" db="EMBL/GenBank/DDBJ databases">
        <authorList>
            <person name="Nowell W R."/>
        </authorList>
    </citation>
    <scope>NUCLEOTIDE SEQUENCE</scope>
</reference>
<proteinExistence type="predicted"/>
<feature type="compositionally biased region" description="Basic residues" evidence="1">
    <location>
        <begin position="400"/>
        <end position="409"/>
    </location>
</feature>
<gene>
    <name evidence="2" type="ORF">GPM918_LOCUS22599</name>
    <name evidence="3" type="ORF">SRO942_LOCUS22598</name>
</gene>
<dbReference type="EMBL" id="CAJNOQ010007796">
    <property type="protein sequence ID" value="CAF1179067.1"/>
    <property type="molecule type" value="Genomic_DNA"/>
</dbReference>
<sequence>MENQTEDIAPPSPPTNYQTPNLDLLPDHNFLVTPTDQPFAMISNPTSQGELLNEHDLTLTDPDPLPTPNPSHPPTTEFTVRPRTTTATVLTEIPAFQDFLQRKQEKRPLNTSTESDTNLPLEHPTPPAPGTAASKIIILDKPLTPARKKHRLFADFPVVTANTATKKTPLPPSPKTQRPSDITSNAEYPELLSPHHIPNPQHPGLPPRINTPTAPIPRYTALPPRNPHPQPLHQDHYPSYCATRYRARDVREHPAADGQNNIIVYDPPRRLTTRKPSRTHTRPQPYNNIPPLSANTTTSRNYRPTPLPPRRPGTTYTPLMSIRLPQSASPTLMAIQLPQHFPPYNLSDHPYRPYYQTTRPPHRHPYPDTSIPRGTTQRIIPVADPASTPSNAAPTPANKPKARRKRKKNTAAQPVLHTSTATQTDKAPDLLDLFSNPTTCDFPSSAVDMNLALIIFH</sequence>